<dbReference type="Proteomes" id="UP001162483">
    <property type="component" value="Unassembled WGS sequence"/>
</dbReference>
<comment type="subcellular location">
    <subcellularLocation>
        <location evidence="1">Cytoplasm</location>
    </subcellularLocation>
</comment>
<feature type="domain" description="Dual specificity phosphatase catalytic" evidence="4">
    <location>
        <begin position="50"/>
        <end position="97"/>
    </location>
</feature>
<dbReference type="InterPro" id="IPR029021">
    <property type="entry name" value="Prot-tyrosine_phosphatase-like"/>
</dbReference>
<keyword evidence="2" id="KW-0963">Cytoplasm</keyword>
<proteinExistence type="predicted"/>
<feature type="compositionally biased region" description="Basic and acidic residues" evidence="3">
    <location>
        <begin position="26"/>
        <end position="41"/>
    </location>
</feature>
<dbReference type="InterPro" id="IPR000340">
    <property type="entry name" value="Dual-sp_phosphatase_cat-dom"/>
</dbReference>
<comment type="caution">
    <text evidence="5">The sequence shown here is derived from an EMBL/GenBank/DDBJ whole genome shotgun (WGS) entry which is preliminary data.</text>
</comment>
<dbReference type="Pfam" id="PF00782">
    <property type="entry name" value="DSPc"/>
    <property type="match status" value="1"/>
</dbReference>
<evidence type="ECO:0000256" key="3">
    <source>
        <dbReference type="SAM" id="MobiDB-lite"/>
    </source>
</evidence>
<dbReference type="Gene3D" id="3.90.190.10">
    <property type="entry name" value="Protein tyrosine phosphatase superfamily"/>
    <property type="match status" value="1"/>
</dbReference>
<organism evidence="5 6">
    <name type="scientific">Staurois parvus</name>
    <dbReference type="NCBI Taxonomy" id="386267"/>
    <lineage>
        <taxon>Eukaryota</taxon>
        <taxon>Metazoa</taxon>
        <taxon>Chordata</taxon>
        <taxon>Craniata</taxon>
        <taxon>Vertebrata</taxon>
        <taxon>Euteleostomi</taxon>
        <taxon>Amphibia</taxon>
        <taxon>Batrachia</taxon>
        <taxon>Anura</taxon>
        <taxon>Neobatrachia</taxon>
        <taxon>Ranoidea</taxon>
        <taxon>Ranidae</taxon>
        <taxon>Staurois</taxon>
    </lineage>
</organism>
<feature type="region of interest" description="Disordered" evidence="3">
    <location>
        <begin position="26"/>
        <end position="45"/>
    </location>
</feature>
<evidence type="ECO:0000256" key="1">
    <source>
        <dbReference type="ARBA" id="ARBA00004496"/>
    </source>
</evidence>
<evidence type="ECO:0000259" key="4">
    <source>
        <dbReference type="Pfam" id="PF00782"/>
    </source>
</evidence>
<evidence type="ECO:0000313" key="6">
    <source>
        <dbReference type="Proteomes" id="UP001162483"/>
    </source>
</evidence>
<sequence>MKFCTWGSRLRTARPSTNERYHFHAAADFHPSRSQGEREDPGALCGGEDVSRSATLVLAYLMIYQRMTLVEAINTVKEKRGIIPNRGFLRQLLDLESKLRPNH</sequence>
<evidence type="ECO:0000313" key="5">
    <source>
        <dbReference type="EMBL" id="CAI9618769.1"/>
    </source>
</evidence>
<protein>
    <recommendedName>
        <fullName evidence="4">Dual specificity phosphatase catalytic domain-containing protein</fullName>
    </recommendedName>
</protein>
<name>A0ABN9HC89_9NEOB</name>
<dbReference type="PANTHER" id="PTHR45682:SF8">
    <property type="entry name" value="DUAL SPECIFICITY PROTEIN PHOSPHATASE 26"/>
    <property type="match status" value="1"/>
</dbReference>
<keyword evidence="6" id="KW-1185">Reference proteome</keyword>
<dbReference type="PANTHER" id="PTHR45682">
    <property type="entry name" value="AGAP008228-PA"/>
    <property type="match status" value="1"/>
</dbReference>
<dbReference type="InterPro" id="IPR020405">
    <property type="entry name" value="Atypical_DUSP_subfamA"/>
</dbReference>
<evidence type="ECO:0000256" key="2">
    <source>
        <dbReference type="ARBA" id="ARBA00022490"/>
    </source>
</evidence>
<gene>
    <name evidence="5" type="ORF">SPARVUS_LOCUS15723858</name>
</gene>
<reference evidence="5" key="1">
    <citation type="submission" date="2023-05" db="EMBL/GenBank/DDBJ databases">
        <authorList>
            <person name="Stuckert A."/>
        </authorList>
    </citation>
    <scope>NUCLEOTIDE SEQUENCE</scope>
</reference>
<dbReference type="SUPFAM" id="SSF52799">
    <property type="entry name" value="(Phosphotyrosine protein) phosphatases II"/>
    <property type="match status" value="1"/>
</dbReference>
<dbReference type="EMBL" id="CATNWA010020521">
    <property type="protein sequence ID" value="CAI9618769.1"/>
    <property type="molecule type" value="Genomic_DNA"/>
</dbReference>
<accession>A0ABN9HC89</accession>